<organism evidence="2 3">
    <name type="scientific">Paenibacillus pini JCM 16418</name>
    <dbReference type="NCBI Taxonomy" id="1236976"/>
    <lineage>
        <taxon>Bacteria</taxon>
        <taxon>Bacillati</taxon>
        <taxon>Bacillota</taxon>
        <taxon>Bacilli</taxon>
        <taxon>Bacillales</taxon>
        <taxon>Paenibacillaceae</taxon>
        <taxon>Paenibacillus</taxon>
    </lineage>
</organism>
<evidence type="ECO:0000256" key="1">
    <source>
        <dbReference type="SAM" id="Phobius"/>
    </source>
</evidence>
<dbReference type="STRING" id="1236976.JCM16418_3120"/>
<comment type="caution">
    <text evidence="2">The sequence shown here is derived from an EMBL/GenBank/DDBJ whole genome shotgun (WGS) entry which is preliminary data.</text>
</comment>
<gene>
    <name evidence="2" type="ORF">JCM16418_3120</name>
</gene>
<name>W7YWG4_9BACL</name>
<keyword evidence="3" id="KW-1185">Reference proteome</keyword>
<dbReference type="InterPro" id="IPR021338">
    <property type="entry name" value="DUF2953"/>
</dbReference>
<evidence type="ECO:0000313" key="3">
    <source>
        <dbReference type="Proteomes" id="UP000019364"/>
    </source>
</evidence>
<sequence>MLDVKILYGIIKIHYEIPVLVFENMKKGVMIKLEKRSSLKQGKQSSDQTNVNKQKVDHVMHEFRTMLRATASLKQWVKQTMSHININKLDWSTNFSVGNAAHTAVATGVLWGIKTTLIGWLTFHVRMRKHPQVFVVPVFKDEMQFGTEITCVGQISLGYVIYAMLVLVYRIMKVKGGLKQFIGIYRRYKQNKVV</sequence>
<dbReference type="eggNOG" id="ENOG50330CC">
    <property type="taxonomic scope" value="Bacteria"/>
</dbReference>
<accession>W7YWG4</accession>
<reference evidence="2 3" key="1">
    <citation type="journal article" date="2014" name="Genome Announc.">
        <title>Draft Genome Sequence of Paenibacillus pini JCM 16418T, Isolated from the Rhizosphere of Pine Tree.</title>
        <authorList>
            <person name="Yuki M."/>
            <person name="Oshima K."/>
            <person name="Suda W."/>
            <person name="Oshida Y."/>
            <person name="Kitamura K."/>
            <person name="Iida Y."/>
            <person name="Hattori M."/>
            <person name="Ohkuma M."/>
        </authorList>
    </citation>
    <scope>NUCLEOTIDE SEQUENCE [LARGE SCALE GENOMIC DNA]</scope>
    <source>
        <strain evidence="2 3">JCM 16418</strain>
    </source>
</reference>
<keyword evidence="1" id="KW-0472">Membrane</keyword>
<dbReference type="Pfam" id="PF11167">
    <property type="entry name" value="DUF2953"/>
    <property type="match status" value="1"/>
</dbReference>
<proteinExistence type="predicted"/>
<keyword evidence="1" id="KW-0812">Transmembrane</keyword>
<feature type="transmembrane region" description="Helical" evidence="1">
    <location>
        <begin position="152"/>
        <end position="172"/>
    </location>
</feature>
<keyword evidence="1" id="KW-1133">Transmembrane helix</keyword>
<dbReference type="Proteomes" id="UP000019364">
    <property type="component" value="Unassembled WGS sequence"/>
</dbReference>
<dbReference type="EMBL" id="BAVZ01000009">
    <property type="protein sequence ID" value="GAF09006.1"/>
    <property type="molecule type" value="Genomic_DNA"/>
</dbReference>
<protein>
    <submittedName>
        <fullName evidence="2">Secreted protein</fullName>
    </submittedName>
</protein>
<evidence type="ECO:0000313" key="2">
    <source>
        <dbReference type="EMBL" id="GAF09006.1"/>
    </source>
</evidence>
<dbReference type="AlphaFoldDB" id="W7YWG4"/>